<evidence type="ECO:0000259" key="1">
    <source>
        <dbReference type="Pfam" id="PF13546"/>
    </source>
</evidence>
<dbReference type="RefSeq" id="WP_136537020.1">
    <property type="nucleotide sequence ID" value="NZ_STGY01000076.1"/>
</dbReference>
<dbReference type="Pfam" id="PF13546">
    <property type="entry name" value="DDE_5"/>
    <property type="match status" value="1"/>
</dbReference>
<sequence>MEPDAEASLLQEAYGSGIEAVFDAMADLFAGRPAHLNARDYVRGLLAPLERKNCATIAEWAGHASPDRLHYLLERAVWDERALRVRLATLAVECLGDQGILIFDETGDLKKGVRSLGVARQYTGTAGRVENAQVTTWAVWSTKHGHALVDYEVFLPGEWFTEGDARLGDAGAPGPVAKRTKGQQAAAMTRRFLAGPAGPAAVVPTGDEVYGESPHLRDELYAYRVPFVLAVAKDTRLRPGPGLSPERVDALAERIPTRYWITHSVGKGAKGEREYAWGWMEVCADEQRAGPHWLLVRRSLTTGELAFYRCWAPMPMSLHALVSLAGARWAIEESFQPVKGRSGLDEHQVRPWNPTHRHPALAMAAYLATVLTTIEARAHFPETDQLDRLTVPETAHLVAWSRWRRRKNKQARRSHYKRRNHPQP</sequence>
<proteinExistence type="predicted"/>
<dbReference type="InterPro" id="IPR038721">
    <property type="entry name" value="IS701-like_DDE_dom"/>
</dbReference>
<keyword evidence="3" id="KW-1185">Reference proteome</keyword>
<comment type="caution">
    <text evidence="2">The sequence shown here is derived from an EMBL/GenBank/DDBJ whole genome shotgun (WGS) entry which is preliminary data.</text>
</comment>
<dbReference type="Proteomes" id="UP000308760">
    <property type="component" value="Unassembled WGS sequence"/>
</dbReference>
<dbReference type="PANTHER" id="PTHR33627">
    <property type="entry name" value="TRANSPOSASE"/>
    <property type="match status" value="1"/>
</dbReference>
<feature type="domain" description="Transposase IS701-like DDE" evidence="1">
    <location>
        <begin position="37"/>
        <end position="245"/>
    </location>
</feature>
<dbReference type="InterPro" id="IPR039365">
    <property type="entry name" value="IS701-like"/>
</dbReference>
<gene>
    <name evidence="2" type="ORF">FAB82_23620</name>
</gene>
<evidence type="ECO:0000313" key="3">
    <source>
        <dbReference type="Proteomes" id="UP000308760"/>
    </source>
</evidence>
<dbReference type="PANTHER" id="PTHR33627:SF1">
    <property type="entry name" value="TRANSPOSASE"/>
    <property type="match status" value="1"/>
</dbReference>
<organism evidence="2 3">
    <name type="scientific">Glycomyces buryatensis</name>
    <dbReference type="NCBI Taxonomy" id="2570927"/>
    <lineage>
        <taxon>Bacteria</taxon>
        <taxon>Bacillati</taxon>
        <taxon>Actinomycetota</taxon>
        <taxon>Actinomycetes</taxon>
        <taxon>Glycomycetales</taxon>
        <taxon>Glycomycetaceae</taxon>
        <taxon>Glycomyces</taxon>
    </lineage>
</organism>
<dbReference type="NCBIfam" id="NF033540">
    <property type="entry name" value="transpos_IS701"/>
    <property type="match status" value="1"/>
</dbReference>
<protein>
    <submittedName>
        <fullName evidence="2">IS701 family transposase</fullName>
    </submittedName>
</protein>
<reference evidence="2 3" key="2">
    <citation type="submission" date="2019-05" db="EMBL/GenBank/DDBJ databases">
        <title>Glycomyces buryatensis sp. nov.</title>
        <authorList>
            <person name="Nikitina E."/>
        </authorList>
    </citation>
    <scope>NUCLEOTIDE SEQUENCE [LARGE SCALE GENOMIC DNA]</scope>
    <source>
        <strain evidence="2 3">18</strain>
    </source>
</reference>
<reference evidence="3" key="1">
    <citation type="submission" date="2019-04" db="EMBL/GenBank/DDBJ databases">
        <title>Nocardioides xinjiangensis sp. nov.</title>
        <authorList>
            <person name="Liu S."/>
        </authorList>
    </citation>
    <scope>NUCLEOTIDE SEQUENCE [LARGE SCALE GENOMIC DNA]</scope>
    <source>
        <strain evidence="3">18</strain>
    </source>
</reference>
<evidence type="ECO:0000313" key="2">
    <source>
        <dbReference type="EMBL" id="THV35249.1"/>
    </source>
</evidence>
<dbReference type="SUPFAM" id="SSF53098">
    <property type="entry name" value="Ribonuclease H-like"/>
    <property type="match status" value="1"/>
</dbReference>
<accession>A0A4S8Q3P8</accession>
<dbReference type="AlphaFoldDB" id="A0A4S8Q3P8"/>
<dbReference type="InterPro" id="IPR012337">
    <property type="entry name" value="RNaseH-like_sf"/>
</dbReference>
<dbReference type="OrthoDB" id="4954307at2"/>
<name>A0A4S8Q3P8_9ACTN</name>
<dbReference type="EMBL" id="STGY01000076">
    <property type="protein sequence ID" value="THV35249.1"/>
    <property type="molecule type" value="Genomic_DNA"/>
</dbReference>